<name>A0A6C0AKS0_9ZZZZ</name>
<evidence type="ECO:0000256" key="1">
    <source>
        <dbReference type="SAM" id="MobiDB-lite"/>
    </source>
</evidence>
<feature type="region of interest" description="Disordered" evidence="1">
    <location>
        <begin position="1"/>
        <end position="21"/>
    </location>
</feature>
<feature type="compositionally biased region" description="Basic and acidic residues" evidence="1">
    <location>
        <begin position="39"/>
        <end position="80"/>
    </location>
</feature>
<protein>
    <submittedName>
        <fullName evidence="2">Uncharacterized protein</fullName>
    </submittedName>
</protein>
<reference evidence="2" key="1">
    <citation type="journal article" date="2020" name="Nature">
        <title>Giant virus diversity and host interactions through global metagenomics.</title>
        <authorList>
            <person name="Schulz F."/>
            <person name="Roux S."/>
            <person name="Paez-Espino D."/>
            <person name="Jungbluth S."/>
            <person name="Walsh D.A."/>
            <person name="Denef V.J."/>
            <person name="McMahon K.D."/>
            <person name="Konstantinidis K.T."/>
            <person name="Eloe-Fadrosh E.A."/>
            <person name="Kyrpides N.C."/>
            <person name="Woyke T."/>
        </authorList>
    </citation>
    <scope>NUCLEOTIDE SEQUENCE</scope>
    <source>
        <strain evidence="2">GVMAG-S-1039698-54</strain>
    </source>
</reference>
<feature type="compositionally biased region" description="Basic and acidic residues" evidence="1">
    <location>
        <begin position="11"/>
        <end position="21"/>
    </location>
</feature>
<dbReference type="EMBL" id="MN740678">
    <property type="protein sequence ID" value="QHS80388.1"/>
    <property type="molecule type" value="Genomic_DNA"/>
</dbReference>
<proteinExistence type="predicted"/>
<organism evidence="2">
    <name type="scientific">viral metagenome</name>
    <dbReference type="NCBI Taxonomy" id="1070528"/>
    <lineage>
        <taxon>unclassified sequences</taxon>
        <taxon>metagenomes</taxon>
        <taxon>organismal metagenomes</taxon>
    </lineage>
</organism>
<evidence type="ECO:0000313" key="2">
    <source>
        <dbReference type="EMBL" id="QHS80388.1"/>
    </source>
</evidence>
<feature type="compositionally biased region" description="Basic residues" evidence="1">
    <location>
        <begin position="81"/>
        <end position="122"/>
    </location>
</feature>
<feature type="region of interest" description="Disordered" evidence="1">
    <location>
        <begin position="39"/>
        <end position="122"/>
    </location>
</feature>
<dbReference type="AlphaFoldDB" id="A0A6C0AKS0"/>
<sequence>MSEADNCGARPDAENKEEHQSWVKCRYNMDADKFISAKEARGQAAVDEAHKKVKEAEDLIEAQRRKKAEREANEKKDGVGGRRRRRRKSRRKSRKSRRKSRKTKRKRRKSRKTKRKRRKSRK</sequence>
<accession>A0A6C0AKS0</accession>